<evidence type="ECO:0000313" key="3">
    <source>
        <dbReference type="Proteomes" id="UP001063698"/>
    </source>
</evidence>
<dbReference type="SUPFAM" id="SSF46785">
    <property type="entry name" value="Winged helix' DNA-binding domain"/>
    <property type="match status" value="1"/>
</dbReference>
<dbReference type="AlphaFoldDB" id="A0A977K939"/>
<dbReference type="PANTHER" id="PTHR33169:SF14">
    <property type="entry name" value="TRANSCRIPTIONAL REGULATOR RV3488"/>
    <property type="match status" value="1"/>
</dbReference>
<feature type="domain" description="Transcription regulator PadR N-terminal" evidence="1">
    <location>
        <begin position="16"/>
        <end position="85"/>
    </location>
</feature>
<dbReference type="InterPro" id="IPR036390">
    <property type="entry name" value="WH_DNA-bd_sf"/>
</dbReference>
<sequence length="102" mass="12081">MDPKREFWKGTYYLLILKMIKESGTSYGYELRKALKELKPSESTIYDTLKKLEKGGYVKGEWVKVKGRARKRYQLTERGEELLRELEEEARLLCSFLTGPRK</sequence>
<proteinExistence type="predicted"/>
<dbReference type="InterPro" id="IPR052509">
    <property type="entry name" value="Metal_resp_DNA-bind_regulator"/>
</dbReference>
<dbReference type="Gene3D" id="1.10.10.10">
    <property type="entry name" value="Winged helix-like DNA-binding domain superfamily/Winged helix DNA-binding domain"/>
    <property type="match status" value="1"/>
</dbReference>
<dbReference type="PANTHER" id="PTHR33169">
    <property type="entry name" value="PADR-FAMILY TRANSCRIPTIONAL REGULATOR"/>
    <property type="match status" value="1"/>
</dbReference>
<evidence type="ECO:0000259" key="1">
    <source>
        <dbReference type="Pfam" id="PF03551"/>
    </source>
</evidence>
<dbReference type="InterPro" id="IPR005149">
    <property type="entry name" value="Tscrpt_reg_PadR_N"/>
</dbReference>
<name>A0A977K939_9CREN</name>
<organism evidence="2 3">
    <name type="scientific">Ignicoccus pacificus DSM 13166</name>
    <dbReference type="NCBI Taxonomy" id="940294"/>
    <lineage>
        <taxon>Archaea</taxon>
        <taxon>Thermoproteota</taxon>
        <taxon>Thermoprotei</taxon>
        <taxon>Desulfurococcales</taxon>
        <taxon>Desulfurococcaceae</taxon>
        <taxon>Ignicoccus</taxon>
    </lineage>
</organism>
<dbReference type="Pfam" id="PF03551">
    <property type="entry name" value="PadR"/>
    <property type="match status" value="1"/>
</dbReference>
<evidence type="ECO:0000313" key="2">
    <source>
        <dbReference type="EMBL" id="UXD21263.1"/>
    </source>
</evidence>
<dbReference type="KEGG" id="ipc:IPA_01925"/>
<dbReference type="InterPro" id="IPR036388">
    <property type="entry name" value="WH-like_DNA-bd_sf"/>
</dbReference>
<dbReference type="Proteomes" id="UP001063698">
    <property type="component" value="Chromosome"/>
</dbReference>
<reference evidence="2" key="1">
    <citation type="submission" date="2013-11" db="EMBL/GenBank/DDBJ databases">
        <title>Comparative genomics of Ignicoccus.</title>
        <authorList>
            <person name="Podar M."/>
        </authorList>
    </citation>
    <scope>NUCLEOTIDE SEQUENCE</scope>
    <source>
        <strain evidence="2">DSM 13166</strain>
    </source>
</reference>
<gene>
    <name evidence="2" type="ORF">IPA_01925</name>
</gene>
<accession>A0A977K939</accession>
<protein>
    <submittedName>
        <fullName evidence="2">Transcriptional regulator</fullName>
    </submittedName>
</protein>
<keyword evidence="3" id="KW-1185">Reference proteome</keyword>
<dbReference type="EMBL" id="CP006868">
    <property type="protein sequence ID" value="UXD21263.1"/>
    <property type="molecule type" value="Genomic_DNA"/>
</dbReference>